<reference evidence="12" key="1">
    <citation type="submission" date="2015-07" db="EMBL/GenBank/DDBJ databases">
        <title>Complete genome sequence and phylogenetic analysis of Limnochorda pilosa.</title>
        <authorList>
            <person name="Watanabe M."/>
            <person name="Kojima H."/>
            <person name="Fukui M."/>
        </authorList>
    </citation>
    <scope>NUCLEOTIDE SEQUENCE [LARGE SCALE GENOMIC DNA]</scope>
    <source>
        <strain evidence="12">HC45</strain>
    </source>
</reference>
<evidence type="ECO:0000256" key="8">
    <source>
        <dbReference type="ARBA" id="ARBA00023136"/>
    </source>
</evidence>
<dbReference type="InterPro" id="IPR001872">
    <property type="entry name" value="Peptidase_A8"/>
</dbReference>
<evidence type="ECO:0000313" key="11">
    <source>
        <dbReference type="EMBL" id="BAS27390.1"/>
    </source>
</evidence>
<dbReference type="Proteomes" id="UP000065807">
    <property type="component" value="Chromosome"/>
</dbReference>
<keyword evidence="4 10" id="KW-0812">Transmembrane</keyword>
<evidence type="ECO:0000256" key="1">
    <source>
        <dbReference type="ARBA" id="ARBA00006139"/>
    </source>
</evidence>
<protein>
    <submittedName>
        <fullName evidence="11">Lipoprotein signal peptidase</fullName>
    </submittedName>
</protein>
<feature type="transmembrane region" description="Helical" evidence="10">
    <location>
        <begin position="119"/>
        <end position="138"/>
    </location>
</feature>
<keyword evidence="5" id="KW-0064">Aspartyl protease</keyword>
<dbReference type="PROSITE" id="PS00855">
    <property type="entry name" value="SPASE_II"/>
    <property type="match status" value="1"/>
</dbReference>
<comment type="similarity">
    <text evidence="1 9">Belongs to the peptidase A8 family.</text>
</comment>
<evidence type="ECO:0000256" key="6">
    <source>
        <dbReference type="ARBA" id="ARBA00022801"/>
    </source>
</evidence>
<dbReference type="Pfam" id="PF01252">
    <property type="entry name" value="Peptidase_A8"/>
    <property type="match status" value="1"/>
</dbReference>
<sequence length="149" mass="14952">MRRLLLVGALVAADQALKLAVSSRLPLGSQLVLWGDALALAPGVNPGASLGILAGSPLLLAAVSLGGAAWVLLRQPSQGRTPFFWPACLVAAGALSNGLDRLRLGGVLDVAALGGRLAFNLADVALLAGALLGVAAAWRSRNESDEAAG</sequence>
<dbReference type="STRING" id="1555112.LIP_1543"/>
<keyword evidence="3" id="KW-0645">Protease</keyword>
<proteinExistence type="inferred from homology"/>
<gene>
    <name evidence="11" type="ORF">LIP_1543</name>
</gene>
<evidence type="ECO:0000256" key="5">
    <source>
        <dbReference type="ARBA" id="ARBA00022750"/>
    </source>
</evidence>
<reference evidence="12" key="2">
    <citation type="journal article" date="2016" name="Int. J. Syst. Evol. Microbiol.">
        <title>Complete genome sequence and cell structure of Limnochorda pilosa, a Gram-negative spore-former within the phylum Firmicutes.</title>
        <authorList>
            <person name="Watanabe M."/>
            <person name="Kojima H."/>
            <person name="Fukui M."/>
        </authorList>
    </citation>
    <scope>NUCLEOTIDE SEQUENCE [LARGE SCALE GENOMIC DNA]</scope>
    <source>
        <strain evidence="12">HC45</strain>
    </source>
</reference>
<dbReference type="GO" id="GO:0004190">
    <property type="term" value="F:aspartic-type endopeptidase activity"/>
    <property type="evidence" value="ECO:0007669"/>
    <property type="project" value="UniProtKB-KW"/>
</dbReference>
<dbReference type="PANTHER" id="PTHR33695">
    <property type="entry name" value="LIPOPROTEIN SIGNAL PEPTIDASE"/>
    <property type="match status" value="1"/>
</dbReference>
<keyword evidence="12" id="KW-1185">Reference proteome</keyword>
<feature type="transmembrane region" description="Helical" evidence="10">
    <location>
        <begin position="46"/>
        <end position="71"/>
    </location>
</feature>
<dbReference type="EMBL" id="AP014924">
    <property type="protein sequence ID" value="BAS27390.1"/>
    <property type="molecule type" value="Genomic_DNA"/>
</dbReference>
<organism evidence="11 12">
    <name type="scientific">Limnochorda pilosa</name>
    <dbReference type="NCBI Taxonomy" id="1555112"/>
    <lineage>
        <taxon>Bacteria</taxon>
        <taxon>Bacillati</taxon>
        <taxon>Bacillota</taxon>
        <taxon>Limnochordia</taxon>
        <taxon>Limnochordales</taxon>
        <taxon>Limnochordaceae</taxon>
        <taxon>Limnochorda</taxon>
    </lineage>
</organism>
<keyword evidence="2" id="KW-1003">Cell membrane</keyword>
<accession>A0A0K2SJW8</accession>
<dbReference type="PRINTS" id="PR00781">
    <property type="entry name" value="LIPOSIGPTASE"/>
</dbReference>
<evidence type="ECO:0000256" key="7">
    <source>
        <dbReference type="ARBA" id="ARBA00022989"/>
    </source>
</evidence>
<evidence type="ECO:0000256" key="10">
    <source>
        <dbReference type="SAM" id="Phobius"/>
    </source>
</evidence>
<evidence type="ECO:0000256" key="9">
    <source>
        <dbReference type="RuleBase" id="RU004181"/>
    </source>
</evidence>
<keyword evidence="11" id="KW-0449">Lipoprotein</keyword>
<evidence type="ECO:0000313" key="12">
    <source>
        <dbReference type="Proteomes" id="UP000065807"/>
    </source>
</evidence>
<evidence type="ECO:0000256" key="3">
    <source>
        <dbReference type="ARBA" id="ARBA00022670"/>
    </source>
</evidence>
<dbReference type="KEGG" id="lpil:LIP_1543"/>
<keyword evidence="7 10" id="KW-1133">Transmembrane helix</keyword>
<name>A0A0K2SJW8_LIMPI</name>
<evidence type="ECO:0000256" key="4">
    <source>
        <dbReference type="ARBA" id="ARBA00022692"/>
    </source>
</evidence>
<keyword evidence="6" id="KW-0378">Hydrolase</keyword>
<dbReference type="AlphaFoldDB" id="A0A0K2SJW8"/>
<dbReference type="PANTHER" id="PTHR33695:SF1">
    <property type="entry name" value="LIPOPROTEIN SIGNAL PEPTIDASE"/>
    <property type="match status" value="1"/>
</dbReference>
<keyword evidence="8 10" id="KW-0472">Membrane</keyword>
<dbReference type="GO" id="GO:0016020">
    <property type="term" value="C:membrane"/>
    <property type="evidence" value="ECO:0007669"/>
    <property type="project" value="InterPro"/>
</dbReference>
<evidence type="ECO:0000256" key="2">
    <source>
        <dbReference type="ARBA" id="ARBA00022475"/>
    </source>
</evidence>
<dbReference type="GO" id="GO:0006508">
    <property type="term" value="P:proteolysis"/>
    <property type="evidence" value="ECO:0007669"/>
    <property type="project" value="UniProtKB-KW"/>
</dbReference>